<reference evidence="4" key="1">
    <citation type="submission" date="2019-11" db="EMBL/GenBank/DDBJ databases">
        <authorList>
            <person name="Feng L."/>
        </authorList>
    </citation>
    <scope>NUCLEOTIDE SEQUENCE</scope>
    <source>
        <strain evidence="4">PclaraLFYP37</strain>
    </source>
</reference>
<proteinExistence type="predicted"/>
<feature type="signal peptide" evidence="2">
    <location>
        <begin position="1"/>
        <end position="28"/>
    </location>
</feature>
<dbReference type="InterPro" id="IPR039329">
    <property type="entry name" value="SIAE"/>
</dbReference>
<organism evidence="4">
    <name type="scientific">Paraprevotella clara</name>
    <dbReference type="NCBI Taxonomy" id="454154"/>
    <lineage>
        <taxon>Bacteria</taxon>
        <taxon>Pseudomonadati</taxon>
        <taxon>Bacteroidota</taxon>
        <taxon>Bacteroidia</taxon>
        <taxon>Bacteroidales</taxon>
        <taxon>Prevotellaceae</taxon>
        <taxon>Paraprevotella</taxon>
    </lineage>
</organism>
<keyword evidence="2" id="KW-0732">Signal</keyword>
<dbReference type="InterPro" id="IPR036514">
    <property type="entry name" value="SGNH_hydro_sf"/>
</dbReference>
<dbReference type="Gene3D" id="3.40.50.1110">
    <property type="entry name" value="SGNH hydrolase"/>
    <property type="match status" value="1"/>
</dbReference>
<dbReference type="SUPFAM" id="SSF49785">
    <property type="entry name" value="Galactose-binding domain-like"/>
    <property type="match status" value="1"/>
</dbReference>
<dbReference type="Gene3D" id="2.60.40.10">
    <property type="entry name" value="Immunoglobulins"/>
    <property type="match status" value="1"/>
</dbReference>
<dbReference type="SUPFAM" id="SSF52266">
    <property type="entry name" value="SGNH hydrolase"/>
    <property type="match status" value="1"/>
</dbReference>
<name>A0A6N3F213_9BACT</name>
<dbReference type="PANTHER" id="PTHR22901:SF0">
    <property type="entry name" value="SIALATE O-ACETYLESTERASE"/>
    <property type="match status" value="1"/>
</dbReference>
<feature type="chain" id="PRO_5026648863" evidence="2">
    <location>
        <begin position="29"/>
        <end position="663"/>
    </location>
</feature>
<dbReference type="GO" id="GO:0001681">
    <property type="term" value="F:sialate O-acetylesterase activity"/>
    <property type="evidence" value="ECO:0007669"/>
    <property type="project" value="InterPro"/>
</dbReference>
<evidence type="ECO:0000259" key="3">
    <source>
        <dbReference type="Pfam" id="PF03629"/>
    </source>
</evidence>
<evidence type="ECO:0000313" key="4">
    <source>
        <dbReference type="EMBL" id="VYU46001.1"/>
    </source>
</evidence>
<accession>A0A6N3F213</accession>
<dbReference type="EMBL" id="CACRUT010000016">
    <property type="protein sequence ID" value="VYU46001.1"/>
    <property type="molecule type" value="Genomic_DNA"/>
</dbReference>
<evidence type="ECO:0000256" key="2">
    <source>
        <dbReference type="SAM" id="SignalP"/>
    </source>
</evidence>
<gene>
    <name evidence="4" type="ORF">PCLFYP37_02981</name>
</gene>
<dbReference type="Pfam" id="PF03629">
    <property type="entry name" value="SASA"/>
    <property type="match status" value="1"/>
</dbReference>
<keyword evidence="1 4" id="KW-0378">Hydrolase</keyword>
<evidence type="ECO:0000256" key="1">
    <source>
        <dbReference type="ARBA" id="ARBA00022801"/>
    </source>
</evidence>
<dbReference type="InterPro" id="IPR008979">
    <property type="entry name" value="Galactose-bd-like_sf"/>
</dbReference>
<dbReference type="AlphaFoldDB" id="A0A6N3F213"/>
<dbReference type="Gene3D" id="2.60.120.260">
    <property type="entry name" value="Galactose-binding domain-like"/>
    <property type="match status" value="1"/>
</dbReference>
<dbReference type="RefSeq" id="WP_412442720.1">
    <property type="nucleotide sequence ID" value="NZ_CACRUT010000016.1"/>
</dbReference>
<sequence>MKTFQNITRRIGFCAVLACTGLQTPLQAKITLPAFFTDNMIIQQQTTMTLFGKAKPNKKVSIETSWNNQHYETKADAQGNWQVAVSTPTAGGPYRITLSDGKKTVLENVMAGEVWFCSGQSNMEMPVAGWGKIKNYEQEIAAADYPGIRLFQVKKHTSVAPLDAYQVESTMGGWKECSPSTVPEFSAVAYLYARELHQKLNVPVGVIDCTWGGTPAEAWTSSESLKQVMGYQKKVGKLEALGFDRDKIMAEYGKEQASWKAEISKIDKGYQNGKACWIGENVDDNDWQQMELPGYWEGKGLLNFDGVVWFRKQIEVPADWAGKDLQLNPGIIDDEDIVYWNGEQIASGAGYNVQRHYTVPARLVKAGRNTLAIKVSDNGGEGGIAGKAEDMNLKLSDQASLSLAGSWKYRVGCSLADMPPAPIYPEHSSFPSVLFNGMVHPCLEYPVKGVIWYQGCNNVGRAEEYESLFQALITDWRKQFGQPDMPFYFVQLANYLDRKLVQADSPWAALREAQSKAQHLGHTGMAANIDIGEAHDIHPKNKQEVARRLAVISLADTYGQKIPAQAPVYDNYTVENGKVRISFTIPAIGERFEQNKDIKGFIIAGPDHVFYPAEAYTEGDEVVVYSHYVKVPVAVRYGWADNPECTLRTPTNLPVAPFRTDNW</sequence>
<dbReference type="PANTHER" id="PTHR22901">
    <property type="entry name" value="SIALATE O-ACETYLESTERASE"/>
    <property type="match status" value="1"/>
</dbReference>
<dbReference type="InterPro" id="IPR005181">
    <property type="entry name" value="SASA"/>
</dbReference>
<dbReference type="InterPro" id="IPR013783">
    <property type="entry name" value="Ig-like_fold"/>
</dbReference>
<feature type="domain" description="Sialate O-acetylesterase" evidence="3">
    <location>
        <begin position="446"/>
        <end position="539"/>
    </location>
</feature>
<dbReference type="GO" id="GO:0005975">
    <property type="term" value="P:carbohydrate metabolic process"/>
    <property type="evidence" value="ECO:0007669"/>
    <property type="project" value="TreeGrafter"/>
</dbReference>
<protein>
    <submittedName>
        <fullName evidence="4">Glycosyl hydrolases family 2, sugar binding domain</fullName>
    </submittedName>
</protein>